<dbReference type="Proteomes" id="UP001056708">
    <property type="component" value="Chromosome"/>
</dbReference>
<name>A0ABY5AKG1_9CYAN</name>
<evidence type="ECO:0000313" key="1">
    <source>
        <dbReference type="EMBL" id="USR89685.1"/>
    </source>
</evidence>
<accession>A0ABY5AKG1</accession>
<organism evidence="1 2">
    <name type="scientific">Phormidium yuhuli AB48</name>
    <dbReference type="NCBI Taxonomy" id="2940671"/>
    <lineage>
        <taxon>Bacteria</taxon>
        <taxon>Bacillati</taxon>
        <taxon>Cyanobacteriota</taxon>
        <taxon>Cyanophyceae</taxon>
        <taxon>Oscillatoriophycideae</taxon>
        <taxon>Oscillatoriales</taxon>
        <taxon>Oscillatoriaceae</taxon>
        <taxon>Phormidium</taxon>
        <taxon>Phormidium yuhuli</taxon>
    </lineage>
</organism>
<dbReference type="EMBL" id="CP098611">
    <property type="protein sequence ID" value="USR89685.1"/>
    <property type="molecule type" value="Genomic_DNA"/>
</dbReference>
<reference evidence="1" key="1">
    <citation type="submission" date="2022-06" db="EMBL/GenBank/DDBJ databases">
        <title>Genome sequence of Phormidium yuhuli AB48 isolated from an industrial photobioreactor environment.</title>
        <authorList>
            <person name="Qiu Y."/>
            <person name="Noonan A.J.C."/>
            <person name="Dofher K."/>
            <person name="Koch M."/>
            <person name="Kieft B."/>
            <person name="Lin X."/>
            <person name="Ziels R.M."/>
            <person name="Hallam S.J."/>
        </authorList>
    </citation>
    <scope>NUCLEOTIDE SEQUENCE</scope>
    <source>
        <strain evidence="1">AB48</strain>
    </source>
</reference>
<keyword evidence="2" id="KW-1185">Reference proteome</keyword>
<proteinExistence type="predicted"/>
<gene>
    <name evidence="1" type="ORF">NEA10_12430</name>
</gene>
<evidence type="ECO:0000313" key="2">
    <source>
        <dbReference type="Proteomes" id="UP001056708"/>
    </source>
</evidence>
<dbReference type="RefSeq" id="WP_252660661.1">
    <property type="nucleotide sequence ID" value="NZ_CP098611.1"/>
</dbReference>
<sequence length="101" mass="11838">MTRPSQLTQLLWDFYRENPEELQQLKILQQCQVFRFWGSFCIRVQTPTMAQRIHDIVPILEAPIKALRLAKQVKILVGRRLVASYLVGGDCQDSPVREWQV</sequence>
<protein>
    <submittedName>
        <fullName evidence="1">Uncharacterized protein</fullName>
    </submittedName>
</protein>